<organism evidence="6 7">
    <name type="scientific">Brachyspira hampsonii</name>
    <dbReference type="NCBI Taxonomy" id="1287055"/>
    <lineage>
        <taxon>Bacteria</taxon>
        <taxon>Pseudomonadati</taxon>
        <taxon>Spirochaetota</taxon>
        <taxon>Spirochaetia</taxon>
        <taxon>Brachyspirales</taxon>
        <taxon>Brachyspiraceae</taxon>
        <taxon>Brachyspira</taxon>
    </lineage>
</organism>
<dbReference type="GO" id="GO:0016042">
    <property type="term" value="P:lipid catabolic process"/>
    <property type="evidence" value="ECO:0007669"/>
    <property type="project" value="UniProtKB-UniRule"/>
</dbReference>
<dbReference type="InterPro" id="IPR002641">
    <property type="entry name" value="PNPLA_dom"/>
</dbReference>
<evidence type="ECO:0000259" key="5">
    <source>
        <dbReference type="PROSITE" id="PS51635"/>
    </source>
</evidence>
<feature type="short sequence motif" description="DGA/G" evidence="4">
    <location>
        <begin position="203"/>
        <end position="205"/>
    </location>
</feature>
<evidence type="ECO:0000256" key="2">
    <source>
        <dbReference type="ARBA" id="ARBA00022963"/>
    </source>
</evidence>
<dbReference type="InterPro" id="IPR050301">
    <property type="entry name" value="NTE"/>
</dbReference>
<dbReference type="AlphaFoldDB" id="A0AAC9TR63"/>
<gene>
    <name evidence="6" type="ORF">BHAMNSH16_08275</name>
</gene>
<dbReference type="PANTHER" id="PTHR14226:SF29">
    <property type="entry name" value="NEUROPATHY TARGET ESTERASE SWS"/>
    <property type="match status" value="1"/>
</dbReference>
<reference evidence="6 7" key="1">
    <citation type="submission" date="2017-02" db="EMBL/GenBank/DDBJ databases">
        <title>Complete genome sequence of Brachyspira hampsonii genomovar I strain NSH-16 (ATCC BAA-2463).</title>
        <authorList>
            <person name="Mirajkar N.S."/>
            <person name="Gebhart C.J."/>
        </authorList>
    </citation>
    <scope>NUCLEOTIDE SEQUENCE [LARGE SCALE GENOMIC DNA]</scope>
    <source>
        <strain evidence="6 7">NSH-16</strain>
    </source>
</reference>
<evidence type="ECO:0000256" key="1">
    <source>
        <dbReference type="ARBA" id="ARBA00022801"/>
    </source>
</evidence>
<evidence type="ECO:0000313" key="6">
    <source>
        <dbReference type="EMBL" id="ASJ21635.1"/>
    </source>
</evidence>
<dbReference type="Pfam" id="PF01734">
    <property type="entry name" value="Patatin"/>
    <property type="match status" value="1"/>
</dbReference>
<proteinExistence type="predicted"/>
<feature type="active site" description="Nucleophile" evidence="4">
    <location>
        <position position="46"/>
    </location>
</feature>
<comment type="caution">
    <text evidence="4">Lacks conserved residue(s) required for the propagation of feature annotation.</text>
</comment>
<dbReference type="KEGG" id="bhp:BHAMNSH16_08275"/>
<dbReference type="PANTHER" id="PTHR14226">
    <property type="entry name" value="NEUROPATHY TARGET ESTERASE/SWISS CHEESE D.MELANOGASTER"/>
    <property type="match status" value="1"/>
</dbReference>
<dbReference type="EMBL" id="CP019914">
    <property type="protein sequence ID" value="ASJ21635.1"/>
    <property type="molecule type" value="Genomic_DNA"/>
</dbReference>
<keyword evidence="1 4" id="KW-0378">Hydrolase</keyword>
<keyword evidence="7" id="KW-1185">Reference proteome</keyword>
<evidence type="ECO:0000256" key="4">
    <source>
        <dbReference type="PROSITE-ProRule" id="PRU01161"/>
    </source>
</evidence>
<sequence length="287" mass="32121">MNKNNNKKIGLVLDGGGAKVAYHIGVFKALKELDISKYISAISGASVGALNACLFPIYNLNSQIVENIWLNEVEDKILTLNPNKVINSFLKIIKNYIKNALNEIISDFLDDDNILLIPFINFLSTSAIFSRDGIIEIMDKYLYKETIKKINIYVSCTNIDNLKPYYFKLNNYSLKTIKKILLASSAIPAVFPPENIKGTLYIDGGISDNSPIKALKSCKLTDIIVGHLTSNSNSNILKDKLDNSINVYELYPKKDLGNFFDGTLNFSSNFIKKCMHQGYIDALNLLK</sequence>
<feature type="domain" description="PNPLA" evidence="5">
    <location>
        <begin position="11"/>
        <end position="216"/>
    </location>
</feature>
<dbReference type="InterPro" id="IPR016035">
    <property type="entry name" value="Acyl_Trfase/lysoPLipase"/>
</dbReference>
<accession>A0AAC9TR63</accession>
<keyword evidence="2 4" id="KW-0442">Lipid degradation</keyword>
<name>A0AAC9TR63_9SPIR</name>
<dbReference type="Proteomes" id="UP000264880">
    <property type="component" value="Chromosome"/>
</dbReference>
<dbReference type="PROSITE" id="PS51635">
    <property type="entry name" value="PNPLA"/>
    <property type="match status" value="1"/>
</dbReference>
<feature type="active site" description="Proton acceptor" evidence="4">
    <location>
        <position position="203"/>
    </location>
</feature>
<dbReference type="RefSeq" id="WP_069732279.1">
    <property type="nucleotide sequence ID" value="NZ_CP019914.1"/>
</dbReference>
<evidence type="ECO:0000256" key="3">
    <source>
        <dbReference type="ARBA" id="ARBA00023098"/>
    </source>
</evidence>
<dbReference type="GO" id="GO:0016787">
    <property type="term" value="F:hydrolase activity"/>
    <property type="evidence" value="ECO:0007669"/>
    <property type="project" value="UniProtKB-UniRule"/>
</dbReference>
<keyword evidence="3 4" id="KW-0443">Lipid metabolism</keyword>
<protein>
    <recommendedName>
        <fullName evidence="5">PNPLA domain-containing protein</fullName>
    </recommendedName>
</protein>
<dbReference type="SUPFAM" id="SSF52151">
    <property type="entry name" value="FabD/lysophospholipase-like"/>
    <property type="match status" value="1"/>
</dbReference>
<feature type="short sequence motif" description="GXSXG" evidence="4">
    <location>
        <begin position="44"/>
        <end position="48"/>
    </location>
</feature>
<evidence type="ECO:0000313" key="7">
    <source>
        <dbReference type="Proteomes" id="UP000264880"/>
    </source>
</evidence>
<dbReference type="Gene3D" id="3.40.1090.10">
    <property type="entry name" value="Cytosolic phospholipase A2 catalytic domain"/>
    <property type="match status" value="2"/>
</dbReference>